<feature type="domain" description="DJ-1/PfpI" evidence="2">
    <location>
        <begin position="52"/>
        <end position="211"/>
    </location>
</feature>
<dbReference type="SUPFAM" id="SSF52317">
    <property type="entry name" value="Class I glutamine amidotransferase-like"/>
    <property type="match status" value="1"/>
</dbReference>
<dbReference type="InterPro" id="IPR002818">
    <property type="entry name" value="DJ-1/PfpI"/>
</dbReference>
<organism evidence="3 4">
    <name type="scientific">Pseudomonas fluorescens</name>
    <dbReference type="NCBI Taxonomy" id="294"/>
    <lineage>
        <taxon>Bacteria</taxon>
        <taxon>Pseudomonadati</taxon>
        <taxon>Pseudomonadota</taxon>
        <taxon>Gammaproteobacteria</taxon>
        <taxon>Pseudomonadales</taxon>
        <taxon>Pseudomonadaceae</taxon>
        <taxon>Pseudomonas</taxon>
    </lineage>
</organism>
<gene>
    <name evidence="3" type="primary">inhA_1</name>
    <name evidence="3" type="ORF">PS662_01620</name>
</gene>
<reference evidence="3 4" key="1">
    <citation type="submission" date="2019-09" db="EMBL/GenBank/DDBJ databases">
        <authorList>
            <person name="Chandra G."/>
            <person name="Truman W A."/>
        </authorList>
    </citation>
    <scope>NUCLEOTIDE SEQUENCE [LARGE SCALE GENOMIC DNA]</scope>
    <source>
        <strain evidence="3">PS662</strain>
    </source>
</reference>
<dbReference type="EMBL" id="CABVHK010000004">
    <property type="protein sequence ID" value="VVM67364.1"/>
    <property type="molecule type" value="Genomic_DNA"/>
</dbReference>
<dbReference type="Gene3D" id="3.40.50.880">
    <property type="match status" value="1"/>
</dbReference>
<evidence type="ECO:0000313" key="3">
    <source>
        <dbReference type="EMBL" id="VVM67364.1"/>
    </source>
</evidence>
<dbReference type="AlphaFoldDB" id="A0A5E6REG1"/>
<accession>A0A5E6REG1</accession>
<feature type="chain" id="PRO_5023089493" evidence="1">
    <location>
        <begin position="27"/>
        <end position="278"/>
    </location>
</feature>
<evidence type="ECO:0000313" key="4">
    <source>
        <dbReference type="Proteomes" id="UP000326953"/>
    </source>
</evidence>
<dbReference type="GO" id="GO:0006355">
    <property type="term" value="P:regulation of DNA-templated transcription"/>
    <property type="evidence" value="ECO:0007669"/>
    <property type="project" value="TreeGrafter"/>
</dbReference>
<name>A0A5E6REG1_PSEFL</name>
<protein>
    <submittedName>
        <fullName evidence="3">Isonitrile hydratase</fullName>
        <ecNumber evidence="3">4.2.1.103</ecNumber>
    </submittedName>
</protein>
<feature type="signal peptide" evidence="1">
    <location>
        <begin position="1"/>
        <end position="26"/>
    </location>
</feature>
<proteinExistence type="predicted"/>
<dbReference type="GO" id="GO:0050549">
    <property type="term" value="F:cyclohexyl-isocyanide hydratase activity"/>
    <property type="evidence" value="ECO:0007669"/>
    <property type="project" value="UniProtKB-EC"/>
</dbReference>
<evidence type="ECO:0000259" key="2">
    <source>
        <dbReference type="Pfam" id="PF01965"/>
    </source>
</evidence>
<keyword evidence="3" id="KW-0456">Lyase</keyword>
<dbReference type="InterPro" id="IPR029062">
    <property type="entry name" value="Class_I_gatase-like"/>
</dbReference>
<evidence type="ECO:0000256" key="1">
    <source>
        <dbReference type="SAM" id="SignalP"/>
    </source>
</evidence>
<dbReference type="OrthoDB" id="9803764at2"/>
<dbReference type="RefSeq" id="WP_150710475.1">
    <property type="nucleotide sequence ID" value="NZ_CABVHK010000004.1"/>
</dbReference>
<dbReference type="InterPro" id="IPR052158">
    <property type="entry name" value="INH-QAR"/>
</dbReference>
<dbReference type="PANTHER" id="PTHR43130">
    <property type="entry name" value="ARAC-FAMILY TRANSCRIPTIONAL REGULATOR"/>
    <property type="match status" value="1"/>
</dbReference>
<dbReference type="CDD" id="cd03139">
    <property type="entry name" value="GATase1_PfpI_2"/>
    <property type="match status" value="1"/>
</dbReference>
<sequence length="278" mass="29866" precursor="true">MKRRQVVASLAASGLGLALFSFQTHGSVRAPAVKNKLEIPNNLSGSTPPLIRIGMIVYNELTQLDFTGPFEIFARIPEVEVLVVSQTLDLVTSDVGLRLVPTHTFETAGKIDVLFVPGGPGQSAQMDNSVLLDYLRRTASQAKYVTSVCTGSLLLAAAGLLTGYKATCHWLLMDQLAIFDVQVTPQRIVIDRNRITGAGITSGMDFALTVAALLRGGNVAKLIELILEYDPAPPFGTGTPTLAGPELVAKVKQLSGPMLVERRAQSLAAYKRLHSENR</sequence>
<dbReference type="Pfam" id="PF01965">
    <property type="entry name" value="DJ-1_PfpI"/>
    <property type="match status" value="1"/>
</dbReference>
<keyword evidence="1" id="KW-0732">Signal</keyword>
<dbReference type="EC" id="4.2.1.103" evidence="3"/>
<dbReference type="Proteomes" id="UP000326953">
    <property type="component" value="Unassembled WGS sequence"/>
</dbReference>
<dbReference type="PANTHER" id="PTHR43130:SF2">
    <property type="entry name" value="DJ-1_PFPI DOMAIN-CONTAINING PROTEIN"/>
    <property type="match status" value="1"/>
</dbReference>